<accession>F4WPI8</accession>
<evidence type="ECO:0000313" key="2">
    <source>
        <dbReference type="EMBL" id="EGI63901.1"/>
    </source>
</evidence>
<gene>
    <name evidence="2" type="ORF">G5I_07703</name>
</gene>
<keyword evidence="3" id="KW-1185">Reference proteome</keyword>
<dbReference type="Proteomes" id="UP000007755">
    <property type="component" value="Unassembled WGS sequence"/>
</dbReference>
<feature type="compositionally biased region" description="Basic and acidic residues" evidence="1">
    <location>
        <begin position="259"/>
        <end position="278"/>
    </location>
</feature>
<proteinExistence type="predicted"/>
<dbReference type="AlphaFoldDB" id="F4WPI8"/>
<name>F4WPI8_ACREC</name>
<feature type="region of interest" description="Disordered" evidence="1">
    <location>
        <begin position="259"/>
        <end position="279"/>
    </location>
</feature>
<dbReference type="EMBL" id="GL888245">
    <property type="protein sequence ID" value="EGI63901.1"/>
    <property type="molecule type" value="Genomic_DNA"/>
</dbReference>
<organism evidence="3">
    <name type="scientific">Acromyrmex echinatior</name>
    <name type="common">Panamanian leafcutter ant</name>
    <name type="synonym">Acromyrmex octospinosus echinatior</name>
    <dbReference type="NCBI Taxonomy" id="103372"/>
    <lineage>
        <taxon>Eukaryota</taxon>
        <taxon>Metazoa</taxon>
        <taxon>Ecdysozoa</taxon>
        <taxon>Arthropoda</taxon>
        <taxon>Hexapoda</taxon>
        <taxon>Insecta</taxon>
        <taxon>Pterygota</taxon>
        <taxon>Neoptera</taxon>
        <taxon>Endopterygota</taxon>
        <taxon>Hymenoptera</taxon>
        <taxon>Apocrita</taxon>
        <taxon>Aculeata</taxon>
        <taxon>Formicoidea</taxon>
        <taxon>Formicidae</taxon>
        <taxon>Myrmicinae</taxon>
        <taxon>Acromyrmex</taxon>
    </lineage>
</organism>
<sequence>MQASDWLSGFKERVNPLRFSAASTVVRFPKTCARPDERLQRSEFCSVRVKGMPCPAWSMQHVFLSPAGYVAAAQMYNAQRSGRNRGMDFRWNSQMRKKRRGGEETLERYPRRLCTVSMNYAKGDSLCRLLVDLDVERRYLHVASDSRLALYSLDKFQREKGRYNRVSAAGGGSGGGLDLDLASLIRFEGGQPPLCDSVWGSRLLRPVDKSSPDNSRNLEFEENSLENRRFCSADTRHPMGAVFLAYLTAASAAAFATKNERMDREENGPQRERREAWRGRASKAPKAYFGESDATRGYNCANLVYTAGSSQKSSGLSQGLGLSALIDENSRYASVSIKMPECEDDAT</sequence>
<protein>
    <submittedName>
        <fullName evidence="2">Uncharacterized protein</fullName>
    </submittedName>
</protein>
<evidence type="ECO:0000256" key="1">
    <source>
        <dbReference type="SAM" id="MobiDB-lite"/>
    </source>
</evidence>
<reference evidence="2" key="1">
    <citation type="submission" date="2011-02" db="EMBL/GenBank/DDBJ databases">
        <title>The genome of the leaf-cutting ant Acromyrmex echinatior suggests key adaptations to social evolution and fungus farming.</title>
        <authorList>
            <person name="Nygaard S."/>
            <person name="Zhang G."/>
        </authorList>
    </citation>
    <scope>NUCLEOTIDE SEQUENCE</scope>
</reference>
<evidence type="ECO:0000313" key="3">
    <source>
        <dbReference type="Proteomes" id="UP000007755"/>
    </source>
</evidence>
<dbReference type="InParanoid" id="F4WPI8"/>